<accession>A0ABX8M0W9</accession>
<keyword evidence="2" id="KW-1185">Reference proteome</keyword>
<dbReference type="Proteomes" id="UP000693715">
    <property type="component" value="Chromosome"/>
</dbReference>
<organism evidence="1 2">
    <name type="scientific">Photorhabdus akhurstii</name>
    <dbReference type="NCBI Taxonomy" id="171438"/>
    <lineage>
        <taxon>Bacteria</taxon>
        <taxon>Pseudomonadati</taxon>
        <taxon>Pseudomonadota</taxon>
        <taxon>Gammaproteobacteria</taxon>
        <taxon>Enterobacterales</taxon>
        <taxon>Morganellaceae</taxon>
        <taxon>Photorhabdus</taxon>
    </lineage>
</organism>
<evidence type="ECO:0008006" key="3">
    <source>
        <dbReference type="Google" id="ProtNLM"/>
    </source>
</evidence>
<name>A0ABX8M0W9_9GAMM</name>
<evidence type="ECO:0000313" key="1">
    <source>
        <dbReference type="EMBL" id="QXF34787.1"/>
    </source>
</evidence>
<protein>
    <recommendedName>
        <fullName evidence="3">Phage protein</fullName>
    </recommendedName>
</protein>
<dbReference type="RefSeq" id="WP_217469954.1">
    <property type="nucleotide sequence ID" value="NZ_CP020335.1"/>
</dbReference>
<evidence type="ECO:0000313" key="2">
    <source>
        <dbReference type="Proteomes" id="UP000693715"/>
    </source>
</evidence>
<reference evidence="1 2" key="1">
    <citation type="submission" date="2017-03" db="EMBL/GenBank/DDBJ databases">
        <title>Genome comparison of Photorhabdus luminescens strain 0813-124 phase variants.</title>
        <authorList>
            <person name="Chien C.-C."/>
            <person name="Chen W.-J."/>
            <person name="Shih M.-C."/>
            <person name="Hsieh F.-C."/>
        </authorList>
    </citation>
    <scope>NUCLEOTIDE SEQUENCE [LARGE SCALE GENOMIC DNA]</scope>
    <source>
        <strain evidence="1 2">0813-124 phase II</strain>
    </source>
</reference>
<gene>
    <name evidence="1" type="ORF">B0X70_17635</name>
</gene>
<sequence>MSIILIKSTDNPKLKGNISKQDIIEGCKEFLPENVFLYPPTSDSDFRHTYRITGSCDDLEMKKIFDKIKESLIHDNRLKERGITVVEYSSNDDPELTDDIIAVKYLYGVRLDRL</sequence>
<dbReference type="EMBL" id="CP020335">
    <property type="protein sequence ID" value="QXF34787.1"/>
    <property type="molecule type" value="Genomic_DNA"/>
</dbReference>
<proteinExistence type="predicted"/>